<dbReference type="Proteomes" id="UP000316079">
    <property type="component" value="Unassembled WGS sequence"/>
</dbReference>
<dbReference type="EMBL" id="SRMA01026295">
    <property type="protein sequence ID" value="TRY85346.1"/>
    <property type="molecule type" value="Genomic_DNA"/>
</dbReference>
<protein>
    <submittedName>
        <fullName evidence="2">Uncharacterized protein</fullName>
    </submittedName>
</protein>
<proteinExistence type="predicted"/>
<evidence type="ECO:0000256" key="1">
    <source>
        <dbReference type="SAM" id="MobiDB-lite"/>
    </source>
</evidence>
<accession>A0A553Q5X9</accession>
<reference evidence="2" key="2">
    <citation type="submission" date="2019-04" db="EMBL/GenBank/DDBJ databases">
        <authorList>
            <person name="Kadobianskyi M."/>
            <person name="Schulze L."/>
            <person name="Schuelke M."/>
            <person name="Judkewitz B."/>
        </authorList>
    </citation>
    <scope>NUCLEOTIDE SEQUENCE</scope>
    <source>
        <strain evidence="2">Bolton</strain>
        <tissue evidence="2">Whole-body</tissue>
    </source>
</reference>
<name>A0A553Q5X9_9TELE</name>
<organism evidence="2 3">
    <name type="scientific">Danionella cerebrum</name>
    <dbReference type="NCBI Taxonomy" id="2873325"/>
    <lineage>
        <taxon>Eukaryota</taxon>
        <taxon>Metazoa</taxon>
        <taxon>Chordata</taxon>
        <taxon>Craniata</taxon>
        <taxon>Vertebrata</taxon>
        <taxon>Euteleostomi</taxon>
        <taxon>Actinopterygii</taxon>
        <taxon>Neopterygii</taxon>
        <taxon>Teleostei</taxon>
        <taxon>Ostariophysi</taxon>
        <taxon>Cypriniformes</taxon>
        <taxon>Danionidae</taxon>
        <taxon>Danioninae</taxon>
        <taxon>Danionella</taxon>
    </lineage>
</organism>
<keyword evidence="3" id="KW-1185">Reference proteome</keyword>
<sequence length="117" mass="12828">MLVLVFVSRASDLNSARRLISSSCRLSFEHGRLAVEFQCLGLNDEECLRRRSREKSTDGAGPQSPSHAGTPDGLEEGFLLLFTPVVWLLINFVGQCSDRSKAKKSVGSCSHVTIKSM</sequence>
<comment type="caution">
    <text evidence="2">The sequence shown here is derived from an EMBL/GenBank/DDBJ whole genome shotgun (WGS) entry which is preliminary data.</text>
</comment>
<evidence type="ECO:0000313" key="3">
    <source>
        <dbReference type="Proteomes" id="UP000316079"/>
    </source>
</evidence>
<gene>
    <name evidence="2" type="ORF">DNTS_031296</name>
</gene>
<dbReference type="AlphaFoldDB" id="A0A553Q5X9"/>
<dbReference type="EMBL" id="SRMA01026295">
    <property type="protein sequence ID" value="TRY85345.1"/>
    <property type="molecule type" value="Genomic_DNA"/>
</dbReference>
<evidence type="ECO:0000313" key="2">
    <source>
        <dbReference type="EMBL" id="TRY85346.1"/>
    </source>
</evidence>
<reference evidence="2 3" key="1">
    <citation type="journal article" date="2019" name="Sci. Data">
        <title>Hybrid genome assembly and annotation of Danionella translucida.</title>
        <authorList>
            <person name="Kadobianskyi M."/>
            <person name="Schulze L."/>
            <person name="Schuelke M."/>
            <person name="Judkewitz B."/>
        </authorList>
    </citation>
    <scope>NUCLEOTIDE SEQUENCE [LARGE SCALE GENOMIC DNA]</scope>
    <source>
        <strain evidence="2 3">Bolton</strain>
    </source>
</reference>
<dbReference type="OrthoDB" id="6159439at2759"/>
<feature type="region of interest" description="Disordered" evidence="1">
    <location>
        <begin position="51"/>
        <end position="72"/>
    </location>
</feature>